<name>A0A0S4L7F1_9BACT</name>
<evidence type="ECO:0000313" key="3">
    <source>
        <dbReference type="Proteomes" id="UP000199032"/>
    </source>
</evidence>
<dbReference type="Proteomes" id="UP000199032">
    <property type="component" value="Unassembled WGS sequence"/>
</dbReference>
<keyword evidence="1" id="KW-0812">Transmembrane</keyword>
<feature type="transmembrane region" description="Helical" evidence="1">
    <location>
        <begin position="400"/>
        <end position="421"/>
    </location>
</feature>
<keyword evidence="1" id="KW-0472">Membrane</keyword>
<gene>
    <name evidence="2" type="ORF">COMA1_10989</name>
</gene>
<sequence length="511" mass="58288">MLSDLQEFVIFWLLVLPVLFWFGSWAIRAQQNFLLRSPRLAFVRERLPVLFDTPRQRSLLFLAYIGCSTSLISYWLLANSSNLGGVYGIFDDYYGPFSGEYGGKSTLPSRILRFFDVLKFRGDFDAMILQIDAQNIARPIGLMAIVPVTLFLLVEQTARDRLAAEVLANIQDSSLTTKTSFVLFLRPFSSTGQLQAPSLFASPFSLRINTYELEDYFASALKNIGPMVALGKPGENVGAGRVYVAEEDWHNKFILLARTASVILILPSSRAGTLWEISWLKSNGMFRKCIYVMPPEKTRTQYWVNLWQEATTELSKEGITLPEYKKKGALFTFDVSGKVAAVQQVSFRFRIFFRRSVLQILQNLNTRQQETTDIVYSRDQLPNSSTDSNSLLQVQRPRSITILSLCNLLLVSGYAGLMISQPFGSATYFLKPLNQWLFVLLSLAGIFGYYHMRYWGLFLHGTGTLMLGWHLIILPFYYFYGTLLYVIPLFCMGLILMIVGSFNYERMTRSF</sequence>
<dbReference type="RefSeq" id="WP_090744491.1">
    <property type="nucleotide sequence ID" value="NZ_CZQA01000001.1"/>
</dbReference>
<evidence type="ECO:0000313" key="2">
    <source>
        <dbReference type="EMBL" id="CUS33135.1"/>
    </source>
</evidence>
<dbReference type="OrthoDB" id="8477963at2"/>
<proteinExistence type="predicted"/>
<evidence type="ECO:0000256" key="1">
    <source>
        <dbReference type="SAM" id="Phobius"/>
    </source>
</evidence>
<feature type="transmembrane region" description="Helical" evidence="1">
    <location>
        <begin position="6"/>
        <end position="27"/>
    </location>
</feature>
<dbReference type="EMBL" id="CZQA01000001">
    <property type="protein sequence ID" value="CUS33135.1"/>
    <property type="molecule type" value="Genomic_DNA"/>
</dbReference>
<accession>A0A0S4L7F1</accession>
<feature type="transmembrane region" description="Helical" evidence="1">
    <location>
        <begin position="59"/>
        <end position="77"/>
    </location>
</feature>
<dbReference type="AlphaFoldDB" id="A0A0S4L7F1"/>
<feature type="transmembrane region" description="Helical" evidence="1">
    <location>
        <begin position="433"/>
        <end position="450"/>
    </location>
</feature>
<feature type="transmembrane region" description="Helical" evidence="1">
    <location>
        <begin position="136"/>
        <end position="154"/>
    </location>
</feature>
<keyword evidence="1" id="KW-1133">Transmembrane helix</keyword>
<dbReference type="STRING" id="1742972.COMA1_10989"/>
<feature type="transmembrane region" description="Helical" evidence="1">
    <location>
        <begin position="485"/>
        <end position="504"/>
    </location>
</feature>
<protein>
    <submittedName>
        <fullName evidence="2">Uncharacterized protein</fullName>
    </submittedName>
</protein>
<feature type="transmembrane region" description="Helical" evidence="1">
    <location>
        <begin position="457"/>
        <end position="479"/>
    </location>
</feature>
<keyword evidence="3" id="KW-1185">Reference proteome</keyword>
<organism evidence="2 3">
    <name type="scientific">Candidatus Nitrospira nitrosa</name>
    <dbReference type="NCBI Taxonomy" id="1742972"/>
    <lineage>
        <taxon>Bacteria</taxon>
        <taxon>Pseudomonadati</taxon>
        <taxon>Nitrospirota</taxon>
        <taxon>Nitrospiria</taxon>
        <taxon>Nitrospirales</taxon>
        <taxon>Nitrospiraceae</taxon>
        <taxon>Nitrospira</taxon>
    </lineage>
</organism>
<reference evidence="2 3" key="1">
    <citation type="submission" date="2015-10" db="EMBL/GenBank/DDBJ databases">
        <authorList>
            <person name="Gilbert D.G."/>
        </authorList>
    </citation>
    <scope>NUCLEOTIDE SEQUENCE [LARGE SCALE GENOMIC DNA]</scope>
    <source>
        <strain evidence="2">COMA1</strain>
    </source>
</reference>